<comment type="caution">
    <text evidence="2">The sequence shown here is derived from an EMBL/GenBank/DDBJ whole genome shotgun (WGS) entry which is preliminary data.</text>
</comment>
<organism evidence="2 3">
    <name type="scientific">Paraconiothyrium brasiliense</name>
    <dbReference type="NCBI Taxonomy" id="300254"/>
    <lineage>
        <taxon>Eukaryota</taxon>
        <taxon>Fungi</taxon>
        <taxon>Dikarya</taxon>
        <taxon>Ascomycota</taxon>
        <taxon>Pezizomycotina</taxon>
        <taxon>Dothideomycetes</taxon>
        <taxon>Pleosporomycetidae</taxon>
        <taxon>Pleosporales</taxon>
        <taxon>Massarineae</taxon>
        <taxon>Didymosphaeriaceae</taxon>
        <taxon>Paraconiothyrium</taxon>
    </lineage>
</organism>
<reference evidence="2 3" key="1">
    <citation type="submission" date="2024-02" db="EMBL/GenBank/DDBJ databases">
        <title>De novo assembly and annotation of 12 fungi associated with fruit tree decline syndrome in Ontario, Canada.</title>
        <authorList>
            <person name="Sulman M."/>
            <person name="Ellouze W."/>
            <person name="Ilyukhin E."/>
        </authorList>
    </citation>
    <scope>NUCLEOTIDE SEQUENCE [LARGE SCALE GENOMIC DNA]</scope>
    <source>
        <strain evidence="2 3">M42-189</strain>
    </source>
</reference>
<evidence type="ECO:0000313" key="2">
    <source>
        <dbReference type="EMBL" id="KAL1597846.1"/>
    </source>
</evidence>
<evidence type="ECO:0000259" key="1">
    <source>
        <dbReference type="Pfam" id="PF02214"/>
    </source>
</evidence>
<dbReference type="Gene3D" id="3.30.710.10">
    <property type="entry name" value="Potassium Channel Kv1.1, Chain A"/>
    <property type="match status" value="1"/>
</dbReference>
<proteinExistence type="predicted"/>
<accession>A0ABR3R0A2</accession>
<gene>
    <name evidence="2" type="ORF">SLS60_008333</name>
</gene>
<dbReference type="CDD" id="cd18316">
    <property type="entry name" value="BTB_POZ_KCTD-like"/>
    <property type="match status" value="1"/>
</dbReference>
<feature type="domain" description="Potassium channel tetramerisation-type BTB" evidence="1">
    <location>
        <begin position="37"/>
        <end position="95"/>
    </location>
</feature>
<evidence type="ECO:0000313" key="3">
    <source>
        <dbReference type="Proteomes" id="UP001521785"/>
    </source>
</evidence>
<dbReference type="InterPro" id="IPR011333">
    <property type="entry name" value="SKP1/BTB/POZ_sf"/>
</dbReference>
<dbReference type="Pfam" id="PF02214">
    <property type="entry name" value="BTB_2"/>
    <property type="match status" value="1"/>
</dbReference>
<dbReference type="PANTHER" id="PTHR11145">
    <property type="entry name" value="BTB/POZ DOMAIN-CONTAINING ADAPTER FOR CUL3-MEDIATED RHOA DEGRADATION PROTEIN FAMILY MEMBER"/>
    <property type="match status" value="1"/>
</dbReference>
<dbReference type="PANTHER" id="PTHR11145:SF8">
    <property type="entry name" value="RE57120P"/>
    <property type="match status" value="1"/>
</dbReference>
<protein>
    <recommendedName>
        <fullName evidence="1">Potassium channel tetramerisation-type BTB domain-containing protein</fullName>
    </recommendedName>
</protein>
<dbReference type="Proteomes" id="UP001521785">
    <property type="component" value="Unassembled WGS sequence"/>
</dbReference>
<dbReference type="EMBL" id="JAKJXO020000012">
    <property type="protein sequence ID" value="KAL1597846.1"/>
    <property type="molecule type" value="Genomic_DNA"/>
</dbReference>
<dbReference type="InterPro" id="IPR045068">
    <property type="entry name" value="BACURD1-3"/>
</dbReference>
<name>A0ABR3R0A2_9PLEO</name>
<dbReference type="SUPFAM" id="SSF54695">
    <property type="entry name" value="POZ domain"/>
    <property type="match status" value="1"/>
</dbReference>
<sequence length="239" mass="27333">MAHQEEQGGADLDLSSLQLNSAGPSNTILDDPIPSIITLNVGGRHFRTYKSTLQDAGYFAPYLEGRWEWPKEKDGSFFCDADPDIFAHVLRYLRRPSGYPLFWTKANGFDYDLYHRLEGAAIDFQIKDLENWIKNKTYLKAITMEATTSARKVGTYWPKGEVKQSGDVNIDCIVVPRTEKVYVCPRDMPAHRGRPEGCSHACHKVRNGGPHRYEDQAYNEVSTICKAYFVDKKWCMREL</sequence>
<dbReference type="InterPro" id="IPR003131">
    <property type="entry name" value="T1-type_BTB"/>
</dbReference>
<keyword evidence="3" id="KW-1185">Reference proteome</keyword>